<dbReference type="Pfam" id="PF13672">
    <property type="entry name" value="PP2C_2"/>
    <property type="match status" value="1"/>
</dbReference>
<feature type="domain" description="PPM-type phosphatase" evidence="2">
    <location>
        <begin position="614"/>
        <end position="852"/>
    </location>
</feature>
<accession>A0ABQ3X6G7</accession>
<dbReference type="EMBL" id="BOMG01000037">
    <property type="protein sequence ID" value="GID54113.1"/>
    <property type="molecule type" value="Genomic_DNA"/>
</dbReference>
<evidence type="ECO:0000313" key="3">
    <source>
        <dbReference type="EMBL" id="GID54113.1"/>
    </source>
</evidence>
<organism evidence="3 4">
    <name type="scientific">Actinoplanes couchii</name>
    <dbReference type="NCBI Taxonomy" id="403638"/>
    <lineage>
        <taxon>Bacteria</taxon>
        <taxon>Bacillati</taxon>
        <taxon>Actinomycetota</taxon>
        <taxon>Actinomycetes</taxon>
        <taxon>Micromonosporales</taxon>
        <taxon>Micromonosporaceae</taxon>
        <taxon>Actinoplanes</taxon>
    </lineage>
</organism>
<proteinExistence type="predicted"/>
<name>A0ABQ3X6G7_9ACTN</name>
<evidence type="ECO:0000259" key="2">
    <source>
        <dbReference type="Pfam" id="PF13672"/>
    </source>
</evidence>
<feature type="compositionally biased region" description="Polar residues" evidence="1">
    <location>
        <begin position="49"/>
        <end position="62"/>
    </location>
</feature>
<gene>
    <name evidence="3" type="ORF">Aco03nite_025170</name>
</gene>
<feature type="region of interest" description="Disordered" evidence="1">
    <location>
        <begin position="269"/>
        <end position="413"/>
    </location>
</feature>
<dbReference type="SUPFAM" id="SSF81606">
    <property type="entry name" value="PP2C-like"/>
    <property type="match status" value="1"/>
</dbReference>
<feature type="compositionally biased region" description="Basic and acidic residues" evidence="1">
    <location>
        <begin position="129"/>
        <end position="151"/>
    </location>
</feature>
<dbReference type="RefSeq" id="WP_203795223.1">
    <property type="nucleotide sequence ID" value="NZ_BOMG01000037.1"/>
</dbReference>
<dbReference type="Proteomes" id="UP000612282">
    <property type="component" value="Unassembled WGS sequence"/>
</dbReference>
<feature type="region of interest" description="Disordered" evidence="1">
    <location>
        <begin position="23"/>
        <end position="158"/>
    </location>
</feature>
<comment type="caution">
    <text evidence="3">The sequence shown here is derived from an EMBL/GenBank/DDBJ whole genome shotgun (WGS) entry which is preliminary data.</text>
</comment>
<keyword evidence="4" id="KW-1185">Reference proteome</keyword>
<protein>
    <recommendedName>
        <fullName evidence="2">PPM-type phosphatase domain-containing protein</fullName>
    </recommendedName>
</protein>
<dbReference type="InterPro" id="IPR001932">
    <property type="entry name" value="PPM-type_phosphatase-like_dom"/>
</dbReference>
<dbReference type="InterPro" id="IPR036457">
    <property type="entry name" value="PPM-type-like_dom_sf"/>
</dbReference>
<feature type="compositionally biased region" description="Basic and acidic residues" evidence="1">
    <location>
        <begin position="333"/>
        <end position="356"/>
    </location>
</feature>
<feature type="compositionally biased region" description="Polar residues" evidence="1">
    <location>
        <begin position="362"/>
        <end position="382"/>
    </location>
</feature>
<reference evidence="3 4" key="1">
    <citation type="submission" date="2021-01" db="EMBL/GenBank/DDBJ databases">
        <title>Whole genome shotgun sequence of Actinoplanes couchii NBRC 106145.</title>
        <authorList>
            <person name="Komaki H."/>
            <person name="Tamura T."/>
        </authorList>
    </citation>
    <scope>NUCLEOTIDE SEQUENCE [LARGE SCALE GENOMIC DNA]</scope>
    <source>
        <strain evidence="3 4">NBRC 106145</strain>
    </source>
</reference>
<feature type="region of interest" description="Disordered" evidence="1">
    <location>
        <begin position="486"/>
        <end position="547"/>
    </location>
</feature>
<feature type="compositionally biased region" description="Low complexity" evidence="1">
    <location>
        <begin position="392"/>
        <end position="413"/>
    </location>
</feature>
<evidence type="ECO:0000256" key="1">
    <source>
        <dbReference type="SAM" id="MobiDB-lite"/>
    </source>
</evidence>
<sequence>MMGWTNMNRPGWGVDMVGGWLRREPKKARNPETGQSGLPESAPAEAESDTTTWNGWDPSSQPDPADEPSGQMLFGGPPVTEPVQATPGSPQVYRSRRHEAGRYDEDDEPTTIFRLDQASENTTVLNLRDLGRPAEKTEPHPSPADHSEDTTVLHMPPADASEEPTMLHVRQAGASEEPTMLHVPQAGASEEPTMLHVPQAGLSEEPTMLHVRQTGPVEETTVPHVREAGLQEDLTVRYVREVGVQDELTVRHMPEVGRHEEHTVALKLGAEPQEDQTVQHPCEDDPAEDRTVVHSLTSEPPLDPDQTLPNEPVNERSEEQTLQFGRVAVRSDGGQRSESAPEGRGVDSEATDRAGEEPETTVLGQDNPGSDTSGAENATSGAGNIAPGTGNGTSDAGDGTSGSPIITSGGPIISEVTAGQEVVAVHEVHPEVAGEPEIPVEPEVAVESGIPAGPKVTAEPEVTAYPDVAARMEVTAYQGVAEGSVDTVRPEFSADPSNTVRAGGTEEQDTDGPSEGAPDLAAGAEETAAESHETATDPEGTATGPEETAAGLEGAAAGSVEWAWHSDERWVVGGLGERASVRVRVPERFRNPPADTTIDGAEVGGLVYRAASVRGVGHQERGEPRQDAYAVRFTKDQQWLVGCISDGVSSAARSHEAAAAICDRVSRALVDHLLASPPSDDPARWADEIGGVPWDRVVRSANDVICELARPYLSRAAQRRGTRLDPADPVPHAQARAIMSGTALAFVVATTASPSGVHRAMLADIAGNSAAFTVQGEQWVPLTRNESEAAANKARPGYSGSVRSLPGAAEVDARAFHLRAGAPLIMMTDGLADPLGATTGPVGRFLTDRWRTPPDLLAFAQHLAFYRETFTDDRTAIAVWPTPPADEDTNEEHRR</sequence>
<dbReference type="Gene3D" id="3.60.40.10">
    <property type="entry name" value="PPM-type phosphatase domain"/>
    <property type="match status" value="1"/>
</dbReference>
<evidence type="ECO:0000313" key="4">
    <source>
        <dbReference type="Proteomes" id="UP000612282"/>
    </source>
</evidence>